<evidence type="ECO:0000313" key="10">
    <source>
        <dbReference type="Proteomes" id="UP000006455"/>
    </source>
</evidence>
<comment type="similarity">
    <text evidence="1 7">Belongs to the aldehyde dehydrogenase family.</text>
</comment>
<dbReference type="FunFam" id="3.40.605.10:FF:000007">
    <property type="entry name" value="NAD/NADP-dependent betaine aldehyde dehydrogenase"/>
    <property type="match status" value="1"/>
</dbReference>
<evidence type="ECO:0000256" key="1">
    <source>
        <dbReference type="ARBA" id="ARBA00009986"/>
    </source>
</evidence>
<gene>
    <name evidence="9" type="ORF">MCOL_V204510</name>
</gene>
<dbReference type="EMBL" id="AFVW02000002">
    <property type="protein sequence ID" value="EJO89421.1"/>
    <property type="molecule type" value="Genomic_DNA"/>
</dbReference>
<organism evidence="9 10">
    <name type="scientific">Mycobacterium colombiense CECT 3035</name>
    <dbReference type="NCBI Taxonomy" id="1041522"/>
    <lineage>
        <taxon>Bacteria</taxon>
        <taxon>Bacillati</taxon>
        <taxon>Actinomycetota</taxon>
        <taxon>Actinomycetes</taxon>
        <taxon>Mycobacteriales</taxon>
        <taxon>Mycobacteriaceae</taxon>
        <taxon>Mycobacterium</taxon>
        <taxon>Mycobacterium avium complex (MAC)</taxon>
    </lineage>
</organism>
<dbReference type="eggNOG" id="COG1012">
    <property type="taxonomic scope" value="Bacteria"/>
</dbReference>
<dbReference type="FunFam" id="3.40.309.10:FF:000012">
    <property type="entry name" value="Betaine aldehyde dehydrogenase"/>
    <property type="match status" value="1"/>
</dbReference>
<reference evidence="9 10" key="1">
    <citation type="journal article" date="2011" name="J. Bacteriol.">
        <title>Genome sequence of the Mycobacterium colombiense type strain, CECT 3035.</title>
        <authorList>
            <person name="Gonzalez-Perez M."/>
            <person name="Murcia M.I."/>
            <person name="Landsman D."/>
            <person name="Jordan I.K."/>
            <person name="Marino-Ramirez L."/>
        </authorList>
    </citation>
    <scope>NUCLEOTIDE SEQUENCE [LARGE SCALE GENOMIC DNA]</scope>
    <source>
        <strain evidence="9 10">CECT 3035</strain>
    </source>
</reference>
<dbReference type="InterPro" id="IPR016161">
    <property type="entry name" value="Ald_DH/histidinol_DH"/>
</dbReference>
<dbReference type="InterPro" id="IPR016163">
    <property type="entry name" value="Ald_DH_C"/>
</dbReference>
<dbReference type="InterPro" id="IPR015590">
    <property type="entry name" value="Aldehyde_DH_dom"/>
</dbReference>
<dbReference type="SUPFAM" id="SSF53720">
    <property type="entry name" value="ALDH-like"/>
    <property type="match status" value="1"/>
</dbReference>
<evidence type="ECO:0000256" key="6">
    <source>
        <dbReference type="PROSITE-ProRule" id="PRU10007"/>
    </source>
</evidence>
<protein>
    <recommendedName>
        <fullName evidence="4">Putative succinate-semialdehyde dehydrogenase [NADP(+)] 2</fullName>
        <ecNumber evidence="3">1.2.1.79</ecNumber>
    </recommendedName>
</protein>
<dbReference type="EC" id="1.2.1.79" evidence="3"/>
<name>J5EC88_9MYCO</name>
<dbReference type="Gene3D" id="3.40.309.10">
    <property type="entry name" value="Aldehyde Dehydrogenase, Chain A, domain 2"/>
    <property type="match status" value="1"/>
</dbReference>
<dbReference type="Pfam" id="PF00171">
    <property type="entry name" value="Aldedh"/>
    <property type="match status" value="1"/>
</dbReference>
<sequence length="487" mass="50845">MTPAPIDELPEPALLIGDRTITDASGGTFQHVYAATGQPTAQVPLAGTTEIDQAVAAARAALPGWRAMPADQRRNALNAMGKLIADNIERLSRLNTIDNGTALNIAKAQNFMAVDLFAYNAGWADKGGGEVHQTWPIPALDYSFDEPYGVVGIIIPWNGPITAIGQTVAPALAAGNCVVVKPPELAPFSALEMGRLFLEAGFPPGVVNIVPGGPAAGEALVCHPGIDKLHFTGSGVTARKIIHSAAETLKPLGLELGGKSAVLVFDDADLPAAVQTASGAITLNLAGQGCICGTRVMVHRSIYDRFVDDLAAAVQAIPIGDPMSPATLMGPVVSQGACDRIMGMIEAATENKSGRLITGGTRLDGALSSGFYIAPTVFADVDNTSPLAREEVFGPVQTVMPFDSEEEALALANDTSYGLAAYVHTENLRRAHRVSAALESGMVWVNGGFGIPPSVPFGGVKQSGYGRIGGRRGIEEFTRPKNIWIAH</sequence>
<evidence type="ECO:0000313" key="9">
    <source>
        <dbReference type="EMBL" id="EJO89421.1"/>
    </source>
</evidence>
<keyword evidence="2 7" id="KW-0560">Oxidoreductase</keyword>
<dbReference type="PROSITE" id="PS00687">
    <property type="entry name" value="ALDEHYDE_DEHYDR_GLU"/>
    <property type="match status" value="1"/>
</dbReference>
<evidence type="ECO:0000256" key="5">
    <source>
        <dbReference type="ARBA" id="ARBA00048559"/>
    </source>
</evidence>
<feature type="active site" evidence="6">
    <location>
        <position position="255"/>
    </location>
</feature>
<evidence type="ECO:0000259" key="8">
    <source>
        <dbReference type="Pfam" id="PF00171"/>
    </source>
</evidence>
<evidence type="ECO:0000256" key="7">
    <source>
        <dbReference type="RuleBase" id="RU003345"/>
    </source>
</evidence>
<dbReference type="PANTHER" id="PTHR11699">
    <property type="entry name" value="ALDEHYDE DEHYDROGENASE-RELATED"/>
    <property type="match status" value="1"/>
</dbReference>
<dbReference type="Proteomes" id="UP000006455">
    <property type="component" value="Unassembled WGS sequence"/>
</dbReference>
<dbReference type="STRING" id="1041522.GCA_002105755_02178"/>
<comment type="caution">
    <text evidence="9">The sequence shown here is derived from an EMBL/GenBank/DDBJ whole genome shotgun (WGS) entry which is preliminary data.</text>
</comment>
<feature type="domain" description="Aldehyde dehydrogenase" evidence="8">
    <location>
        <begin position="23"/>
        <end position="483"/>
    </location>
</feature>
<evidence type="ECO:0000256" key="3">
    <source>
        <dbReference type="ARBA" id="ARBA00039122"/>
    </source>
</evidence>
<evidence type="ECO:0000256" key="4">
    <source>
        <dbReference type="ARBA" id="ARBA00039663"/>
    </source>
</evidence>
<evidence type="ECO:0000256" key="2">
    <source>
        <dbReference type="ARBA" id="ARBA00023002"/>
    </source>
</evidence>
<dbReference type="GO" id="GO:0036243">
    <property type="term" value="F:succinate-semialdehyde dehydrogenase (NADP+) activity"/>
    <property type="evidence" value="ECO:0007669"/>
    <property type="project" value="UniProtKB-EC"/>
</dbReference>
<accession>J5EC88</accession>
<dbReference type="InterPro" id="IPR029510">
    <property type="entry name" value="Ald_DH_CS_GLU"/>
</dbReference>
<dbReference type="InterPro" id="IPR016162">
    <property type="entry name" value="Ald_DH_N"/>
</dbReference>
<proteinExistence type="inferred from homology"/>
<comment type="catalytic activity">
    <reaction evidence="5">
        <text>succinate semialdehyde + NADP(+) + H2O = succinate + NADPH + 2 H(+)</text>
        <dbReference type="Rhea" id="RHEA:13213"/>
        <dbReference type="ChEBI" id="CHEBI:15377"/>
        <dbReference type="ChEBI" id="CHEBI:15378"/>
        <dbReference type="ChEBI" id="CHEBI:30031"/>
        <dbReference type="ChEBI" id="CHEBI:57706"/>
        <dbReference type="ChEBI" id="CHEBI:57783"/>
        <dbReference type="ChEBI" id="CHEBI:58349"/>
        <dbReference type="EC" id="1.2.1.79"/>
    </reaction>
</comment>
<dbReference type="AlphaFoldDB" id="J5EC88"/>
<dbReference type="Gene3D" id="3.40.605.10">
    <property type="entry name" value="Aldehyde Dehydrogenase, Chain A, domain 1"/>
    <property type="match status" value="1"/>
</dbReference>